<evidence type="ECO:0000256" key="3">
    <source>
        <dbReference type="ARBA" id="ARBA00022692"/>
    </source>
</evidence>
<organism evidence="7 8">
    <name type="scientific">Candidatus Thermoflexus japonica</name>
    <dbReference type="NCBI Taxonomy" id="2035417"/>
    <lineage>
        <taxon>Bacteria</taxon>
        <taxon>Bacillati</taxon>
        <taxon>Chloroflexota</taxon>
        <taxon>Thermoflexia</taxon>
        <taxon>Thermoflexales</taxon>
        <taxon>Thermoflexaceae</taxon>
        <taxon>Thermoflexus</taxon>
    </lineage>
</organism>
<evidence type="ECO:0000256" key="2">
    <source>
        <dbReference type="ARBA" id="ARBA00022475"/>
    </source>
</evidence>
<reference evidence="8" key="1">
    <citation type="submission" date="2017-09" db="EMBL/GenBank/DDBJ databases">
        <title>Metaegenomics of thermophilic ammonia-oxidizing enrichment culture.</title>
        <authorList>
            <person name="Kato S."/>
            <person name="Suzuki K."/>
        </authorList>
    </citation>
    <scope>NUCLEOTIDE SEQUENCE [LARGE SCALE GENOMIC DNA]</scope>
</reference>
<comment type="subcellular location">
    <subcellularLocation>
        <location evidence="1">Cell membrane</location>
        <topology evidence="1">Multi-pass membrane protein</topology>
    </subcellularLocation>
</comment>
<dbReference type="PANTHER" id="PTHR30482">
    <property type="entry name" value="HIGH-AFFINITY BRANCHED-CHAIN AMINO ACID TRANSPORT SYSTEM PERMEASE"/>
    <property type="match status" value="1"/>
</dbReference>
<dbReference type="PANTHER" id="PTHR30482:SF10">
    <property type="entry name" value="HIGH-AFFINITY BRANCHED-CHAIN AMINO ACID TRANSPORT PROTEIN BRAE"/>
    <property type="match status" value="1"/>
</dbReference>
<feature type="transmembrane region" description="Helical" evidence="6">
    <location>
        <begin position="133"/>
        <end position="152"/>
    </location>
</feature>
<evidence type="ECO:0000313" key="7">
    <source>
        <dbReference type="EMBL" id="GBD08974.1"/>
    </source>
</evidence>
<feature type="transmembrane region" description="Helical" evidence="6">
    <location>
        <begin position="303"/>
        <end position="323"/>
    </location>
</feature>
<dbReference type="InterPro" id="IPR043428">
    <property type="entry name" value="LivM-like"/>
</dbReference>
<dbReference type="Pfam" id="PF02653">
    <property type="entry name" value="BPD_transp_2"/>
    <property type="match status" value="1"/>
</dbReference>
<feature type="transmembrane region" description="Helical" evidence="6">
    <location>
        <begin position="222"/>
        <end position="247"/>
    </location>
</feature>
<dbReference type="CDD" id="cd06581">
    <property type="entry name" value="TM_PBP1_LivM_like"/>
    <property type="match status" value="1"/>
</dbReference>
<keyword evidence="3 6" id="KW-0812">Transmembrane</keyword>
<protein>
    <recommendedName>
        <fullName evidence="9">Branched-chain amino acid ABC transporter permease</fullName>
    </recommendedName>
</protein>
<feature type="transmembrane region" description="Helical" evidence="6">
    <location>
        <begin position="12"/>
        <end position="29"/>
    </location>
</feature>
<evidence type="ECO:0000256" key="6">
    <source>
        <dbReference type="SAM" id="Phobius"/>
    </source>
</evidence>
<feature type="transmembrane region" description="Helical" evidence="6">
    <location>
        <begin position="259"/>
        <end position="283"/>
    </location>
</feature>
<dbReference type="InterPro" id="IPR001851">
    <property type="entry name" value="ABC_transp_permease"/>
</dbReference>
<feature type="transmembrane region" description="Helical" evidence="6">
    <location>
        <begin position="164"/>
        <end position="189"/>
    </location>
</feature>
<evidence type="ECO:0000256" key="5">
    <source>
        <dbReference type="ARBA" id="ARBA00023136"/>
    </source>
</evidence>
<comment type="caution">
    <text evidence="7">The sequence shown here is derived from an EMBL/GenBank/DDBJ whole genome shotgun (WGS) entry which is preliminary data.</text>
</comment>
<evidence type="ECO:0000256" key="1">
    <source>
        <dbReference type="ARBA" id="ARBA00004651"/>
    </source>
</evidence>
<keyword evidence="5 6" id="KW-0472">Membrane</keyword>
<feature type="transmembrane region" description="Helical" evidence="6">
    <location>
        <begin position="100"/>
        <end position="127"/>
    </location>
</feature>
<accession>A0A2H5Y6B7</accession>
<sequence>MIAPSVRREWIWALRGFLWLLLAGAYLALERGGNAYLQRLVILFLINLMLVVSLNLFTGFTGVFSLGHIGFMALGAYASAILTLPVNLKAVNLPDLPAPLASIALPFFPALILGGLAAAIVALLIGIPVLRLSGHFVAVATLGFLVITRVVLINAEAFTRGTRTFAGVPPFTTMGWAALWALLNVYVAWRLKHSPLGLRLLAARDDPWGAKSVGVSIGRMRLIAFGISAFFTGIAGGLWAHFLTAFSPNAFYFSKTFEIIVMMIVGGMGSVTGSILGTLLVMVSTEALRNLEPGFAVGSLTVGPLYGLSQIGLAVLLMLLMTFRRQGLLGDRELRLEAIAERLERWLERRKTAIEAPRVRKADP</sequence>
<dbReference type="Proteomes" id="UP000236642">
    <property type="component" value="Unassembled WGS sequence"/>
</dbReference>
<gene>
    <name evidence="7" type="ORF">HRbin22_01221</name>
</gene>
<keyword evidence="4 6" id="KW-1133">Transmembrane helix</keyword>
<dbReference type="AlphaFoldDB" id="A0A2H5Y6B7"/>
<proteinExistence type="predicted"/>
<evidence type="ECO:0000256" key="4">
    <source>
        <dbReference type="ARBA" id="ARBA00022989"/>
    </source>
</evidence>
<name>A0A2H5Y6B7_9CHLR</name>
<evidence type="ECO:0008006" key="9">
    <source>
        <dbReference type="Google" id="ProtNLM"/>
    </source>
</evidence>
<feature type="transmembrane region" description="Helical" evidence="6">
    <location>
        <begin position="41"/>
        <end position="63"/>
    </location>
</feature>
<dbReference type="GO" id="GO:0005886">
    <property type="term" value="C:plasma membrane"/>
    <property type="evidence" value="ECO:0007669"/>
    <property type="project" value="UniProtKB-SubCell"/>
</dbReference>
<feature type="transmembrane region" description="Helical" evidence="6">
    <location>
        <begin position="69"/>
        <end position="88"/>
    </location>
</feature>
<dbReference type="EMBL" id="BEHY01000023">
    <property type="protein sequence ID" value="GBD08974.1"/>
    <property type="molecule type" value="Genomic_DNA"/>
</dbReference>
<dbReference type="GO" id="GO:0015658">
    <property type="term" value="F:branched-chain amino acid transmembrane transporter activity"/>
    <property type="evidence" value="ECO:0007669"/>
    <property type="project" value="InterPro"/>
</dbReference>
<evidence type="ECO:0000313" key="8">
    <source>
        <dbReference type="Proteomes" id="UP000236642"/>
    </source>
</evidence>
<keyword evidence="2" id="KW-1003">Cell membrane</keyword>